<evidence type="ECO:0000313" key="1">
    <source>
        <dbReference type="EMBL" id="KXZ55158.1"/>
    </source>
</evidence>
<protein>
    <submittedName>
        <fullName evidence="1">Uncharacterized protein</fullName>
    </submittedName>
</protein>
<name>A0A150GZV8_GONPE</name>
<gene>
    <name evidence="1" type="ORF">GPECTOR_3g306</name>
</gene>
<dbReference type="Proteomes" id="UP000075714">
    <property type="component" value="Unassembled WGS sequence"/>
</dbReference>
<evidence type="ECO:0000313" key="2">
    <source>
        <dbReference type="Proteomes" id="UP000075714"/>
    </source>
</evidence>
<reference evidence="2" key="1">
    <citation type="journal article" date="2016" name="Nat. Commun.">
        <title>The Gonium pectorale genome demonstrates co-option of cell cycle regulation during the evolution of multicellularity.</title>
        <authorList>
            <person name="Hanschen E.R."/>
            <person name="Marriage T.N."/>
            <person name="Ferris P.J."/>
            <person name="Hamaji T."/>
            <person name="Toyoda A."/>
            <person name="Fujiyama A."/>
            <person name="Neme R."/>
            <person name="Noguchi H."/>
            <person name="Minakuchi Y."/>
            <person name="Suzuki M."/>
            <person name="Kawai-Toyooka H."/>
            <person name="Smith D.R."/>
            <person name="Sparks H."/>
            <person name="Anderson J."/>
            <person name="Bakaric R."/>
            <person name="Luria V."/>
            <person name="Karger A."/>
            <person name="Kirschner M.W."/>
            <person name="Durand P.M."/>
            <person name="Michod R.E."/>
            <person name="Nozaki H."/>
            <person name="Olson B.J."/>
        </authorList>
    </citation>
    <scope>NUCLEOTIDE SEQUENCE [LARGE SCALE GENOMIC DNA]</scope>
    <source>
        <strain evidence="2">NIES-2863</strain>
    </source>
</reference>
<dbReference type="AlphaFoldDB" id="A0A150GZV8"/>
<organism evidence="1 2">
    <name type="scientific">Gonium pectorale</name>
    <name type="common">Green alga</name>
    <dbReference type="NCBI Taxonomy" id="33097"/>
    <lineage>
        <taxon>Eukaryota</taxon>
        <taxon>Viridiplantae</taxon>
        <taxon>Chlorophyta</taxon>
        <taxon>core chlorophytes</taxon>
        <taxon>Chlorophyceae</taxon>
        <taxon>CS clade</taxon>
        <taxon>Chlamydomonadales</taxon>
        <taxon>Volvocaceae</taxon>
        <taxon>Gonium</taxon>
    </lineage>
</organism>
<comment type="caution">
    <text evidence="1">The sequence shown here is derived from an EMBL/GenBank/DDBJ whole genome shotgun (WGS) entry which is preliminary data.</text>
</comment>
<keyword evidence="2" id="KW-1185">Reference proteome</keyword>
<accession>A0A150GZV8</accession>
<dbReference type="EMBL" id="LSYV01000004">
    <property type="protein sequence ID" value="KXZ55158.1"/>
    <property type="molecule type" value="Genomic_DNA"/>
</dbReference>
<sequence length="70" mass="7428">MAAADPAMRIRRGGMTARIADCGVRRLALGGAWRAELEAHAELRACAAPELLAGPPGVEVQWAPSHDMYS</sequence>
<proteinExistence type="predicted"/>